<comment type="caution">
    <text evidence="1">The sequence shown here is derived from an EMBL/GenBank/DDBJ whole genome shotgun (WGS) entry which is preliminary data.</text>
</comment>
<dbReference type="GO" id="GO:0000287">
    <property type="term" value="F:magnesium ion binding"/>
    <property type="evidence" value="ECO:0007669"/>
    <property type="project" value="TreeGrafter"/>
</dbReference>
<dbReference type="PANTHER" id="PTHR10000">
    <property type="entry name" value="PHOSPHOSERINE PHOSPHATASE"/>
    <property type="match status" value="1"/>
</dbReference>
<accession>A0A923LC98</accession>
<dbReference type="SUPFAM" id="SSF56784">
    <property type="entry name" value="HAD-like"/>
    <property type="match status" value="1"/>
</dbReference>
<dbReference type="SFLD" id="SFLDS00003">
    <property type="entry name" value="Haloacid_Dehalogenase"/>
    <property type="match status" value="1"/>
</dbReference>
<dbReference type="InterPro" id="IPR023214">
    <property type="entry name" value="HAD_sf"/>
</dbReference>
<dbReference type="SFLD" id="SFLDG01140">
    <property type="entry name" value="C2.B:_Phosphomannomutase_and_P"/>
    <property type="match status" value="1"/>
</dbReference>
<dbReference type="NCBIfam" id="TIGR01484">
    <property type="entry name" value="HAD-SF-IIB"/>
    <property type="match status" value="1"/>
</dbReference>
<protein>
    <submittedName>
        <fullName evidence="1">HAD family phosphatase</fullName>
    </submittedName>
</protein>
<dbReference type="Gene3D" id="3.30.1240.10">
    <property type="match status" value="1"/>
</dbReference>
<keyword evidence="2" id="KW-1185">Reference proteome</keyword>
<dbReference type="Gene3D" id="3.40.50.1000">
    <property type="entry name" value="HAD superfamily/HAD-like"/>
    <property type="match status" value="1"/>
</dbReference>
<dbReference type="Pfam" id="PF08282">
    <property type="entry name" value="Hydrolase_3"/>
    <property type="match status" value="1"/>
</dbReference>
<dbReference type="InterPro" id="IPR000150">
    <property type="entry name" value="Cof"/>
</dbReference>
<evidence type="ECO:0000313" key="2">
    <source>
        <dbReference type="Proteomes" id="UP000649345"/>
    </source>
</evidence>
<organism evidence="1 2">
    <name type="scientific">Anaerosacchariphilus hominis</name>
    <dbReference type="NCBI Taxonomy" id="2763017"/>
    <lineage>
        <taxon>Bacteria</taxon>
        <taxon>Bacillati</taxon>
        <taxon>Bacillota</taxon>
        <taxon>Clostridia</taxon>
        <taxon>Lachnospirales</taxon>
        <taxon>Lachnospiraceae</taxon>
        <taxon>Anaerosacchariphilus</taxon>
    </lineage>
</organism>
<dbReference type="Proteomes" id="UP000649345">
    <property type="component" value="Unassembled WGS sequence"/>
</dbReference>
<dbReference type="PANTHER" id="PTHR10000:SF8">
    <property type="entry name" value="HAD SUPERFAMILY HYDROLASE-LIKE, TYPE 3"/>
    <property type="match status" value="1"/>
</dbReference>
<sequence length="279" mass="30798">MQKIKMIALDLDGTTLDDESRLTDRTRRTLEEAIRRGLHVIVASGRAYTALPKEVLSIRGIPYAITSNGAATYDPAVGERVFSYCMDGEKVEQLLELLKEEPETAIEVFTQGQPYASADYLEDPVVYGAPARVVPYLRRTRKSIPDARTFAWEHRHELDSLDIIASGPMERAEWIGKLETLGGIYVTSSVSYRLEISNEKGGKGAALREVAARLQIQPDEIVAFGNAENDMDMIEFAGLGVAVANSPEIVKKCADRIAPSNQDEGVAQVLEELLKEQKS</sequence>
<proteinExistence type="predicted"/>
<dbReference type="InterPro" id="IPR036412">
    <property type="entry name" value="HAD-like_sf"/>
</dbReference>
<dbReference type="AlphaFoldDB" id="A0A923LC98"/>
<name>A0A923LC98_9FIRM</name>
<dbReference type="InterPro" id="IPR006379">
    <property type="entry name" value="HAD-SF_hydro_IIB"/>
</dbReference>
<dbReference type="GO" id="GO:0005829">
    <property type="term" value="C:cytosol"/>
    <property type="evidence" value="ECO:0007669"/>
    <property type="project" value="TreeGrafter"/>
</dbReference>
<dbReference type="GO" id="GO:0016791">
    <property type="term" value="F:phosphatase activity"/>
    <property type="evidence" value="ECO:0007669"/>
    <property type="project" value="TreeGrafter"/>
</dbReference>
<dbReference type="EMBL" id="JACOOR010000004">
    <property type="protein sequence ID" value="MBC5659898.1"/>
    <property type="molecule type" value="Genomic_DNA"/>
</dbReference>
<gene>
    <name evidence="1" type="ORF">H8S44_08950</name>
</gene>
<dbReference type="NCBIfam" id="TIGR00099">
    <property type="entry name" value="Cof-subfamily"/>
    <property type="match status" value="1"/>
</dbReference>
<evidence type="ECO:0000313" key="1">
    <source>
        <dbReference type="EMBL" id="MBC5659898.1"/>
    </source>
</evidence>
<reference evidence="1" key="1">
    <citation type="submission" date="2020-08" db="EMBL/GenBank/DDBJ databases">
        <title>Genome public.</title>
        <authorList>
            <person name="Liu C."/>
            <person name="Sun Q."/>
        </authorList>
    </citation>
    <scope>NUCLEOTIDE SEQUENCE</scope>
    <source>
        <strain evidence="1">NSJ-68</strain>
    </source>
</reference>
<dbReference type="RefSeq" id="WP_186872192.1">
    <property type="nucleotide sequence ID" value="NZ_JACOOR010000004.1"/>
</dbReference>